<dbReference type="AlphaFoldDB" id="A0A5P1FNR5"/>
<feature type="compositionally biased region" description="Basic residues" evidence="1">
    <location>
        <begin position="115"/>
        <end position="125"/>
    </location>
</feature>
<reference evidence="4" key="1">
    <citation type="journal article" date="2017" name="Nat. Commun.">
        <title>The asparagus genome sheds light on the origin and evolution of a young Y chromosome.</title>
        <authorList>
            <person name="Harkess A."/>
            <person name="Zhou J."/>
            <person name="Xu C."/>
            <person name="Bowers J.E."/>
            <person name="Van der Hulst R."/>
            <person name="Ayyampalayam S."/>
            <person name="Mercati F."/>
            <person name="Riccardi P."/>
            <person name="McKain M.R."/>
            <person name="Kakrana A."/>
            <person name="Tang H."/>
            <person name="Ray J."/>
            <person name="Groenendijk J."/>
            <person name="Arikit S."/>
            <person name="Mathioni S.M."/>
            <person name="Nakano M."/>
            <person name="Shan H."/>
            <person name="Telgmann-Rauber A."/>
            <person name="Kanno A."/>
            <person name="Yue Z."/>
            <person name="Chen H."/>
            <person name="Li W."/>
            <person name="Chen Y."/>
            <person name="Xu X."/>
            <person name="Zhang Y."/>
            <person name="Luo S."/>
            <person name="Chen H."/>
            <person name="Gao J."/>
            <person name="Mao Z."/>
            <person name="Pires J.C."/>
            <person name="Luo M."/>
            <person name="Kudrna D."/>
            <person name="Wing R.A."/>
            <person name="Meyers B.C."/>
            <person name="Yi K."/>
            <person name="Kong H."/>
            <person name="Lavrijsen P."/>
            <person name="Sunseri F."/>
            <person name="Falavigna A."/>
            <person name="Ye Y."/>
            <person name="Leebens-Mack J.H."/>
            <person name="Chen G."/>
        </authorList>
    </citation>
    <scope>NUCLEOTIDE SEQUENCE [LARGE SCALE GENOMIC DNA]</scope>
    <source>
        <strain evidence="4">cv. DH0086</strain>
    </source>
</reference>
<accession>A0A5P1FNR5</accession>
<dbReference type="Proteomes" id="UP000243459">
    <property type="component" value="Chromosome 1"/>
</dbReference>
<feature type="signal peptide" evidence="2">
    <location>
        <begin position="1"/>
        <end position="26"/>
    </location>
</feature>
<gene>
    <name evidence="3" type="ORF">A4U43_C01F9820</name>
</gene>
<proteinExistence type="predicted"/>
<keyword evidence="2" id="KW-0732">Signal</keyword>
<sequence length="139" mass="15707">MSIKLGSNRIVLCILLCWQMGNDLIGEFEDHPKAKSFWDALRARFEHVSLMRIHALTIKLDSYKMSARQDIKFHLRMAASSIRDHGISGATLKHRGTLKTKDISTSVVTAEGPRCKVKKPRRKGFTKGPSEGFPKKKKS</sequence>
<name>A0A5P1FNR5_ASPOF</name>
<evidence type="ECO:0000256" key="2">
    <source>
        <dbReference type="SAM" id="SignalP"/>
    </source>
</evidence>
<dbReference type="EMBL" id="CM007381">
    <property type="protein sequence ID" value="ONK79762.1"/>
    <property type="molecule type" value="Genomic_DNA"/>
</dbReference>
<evidence type="ECO:0000313" key="3">
    <source>
        <dbReference type="EMBL" id="ONK79762.1"/>
    </source>
</evidence>
<evidence type="ECO:0000313" key="4">
    <source>
        <dbReference type="Proteomes" id="UP000243459"/>
    </source>
</evidence>
<feature type="chain" id="PRO_5024318205" evidence="2">
    <location>
        <begin position="27"/>
        <end position="139"/>
    </location>
</feature>
<keyword evidence="4" id="KW-1185">Reference proteome</keyword>
<organism evidence="3 4">
    <name type="scientific">Asparagus officinalis</name>
    <name type="common">Garden asparagus</name>
    <dbReference type="NCBI Taxonomy" id="4686"/>
    <lineage>
        <taxon>Eukaryota</taxon>
        <taxon>Viridiplantae</taxon>
        <taxon>Streptophyta</taxon>
        <taxon>Embryophyta</taxon>
        <taxon>Tracheophyta</taxon>
        <taxon>Spermatophyta</taxon>
        <taxon>Magnoliopsida</taxon>
        <taxon>Liliopsida</taxon>
        <taxon>Asparagales</taxon>
        <taxon>Asparagaceae</taxon>
        <taxon>Asparagoideae</taxon>
        <taxon>Asparagus</taxon>
    </lineage>
</organism>
<dbReference type="Gramene" id="ONK79762">
    <property type="protein sequence ID" value="ONK79762"/>
    <property type="gene ID" value="A4U43_C01F9820"/>
</dbReference>
<evidence type="ECO:0000256" key="1">
    <source>
        <dbReference type="SAM" id="MobiDB-lite"/>
    </source>
</evidence>
<protein>
    <submittedName>
        <fullName evidence="3">Uncharacterized protein</fullName>
    </submittedName>
</protein>
<feature type="region of interest" description="Disordered" evidence="1">
    <location>
        <begin position="109"/>
        <end position="139"/>
    </location>
</feature>